<dbReference type="AlphaFoldDB" id="A0A6B3C1U1"/>
<name>A0A6B3C1U1_9ACTN</name>
<reference evidence="1" key="1">
    <citation type="submission" date="2020-01" db="EMBL/GenBank/DDBJ databases">
        <title>Insect and environment-associated Actinomycetes.</title>
        <authorList>
            <person name="Currrie C."/>
            <person name="Chevrette M."/>
            <person name="Carlson C."/>
            <person name="Stubbendieck R."/>
            <person name="Wendt-Pienkowski E."/>
        </authorList>
    </citation>
    <scope>NUCLEOTIDE SEQUENCE</scope>
    <source>
        <strain evidence="1">SID12501</strain>
    </source>
</reference>
<evidence type="ECO:0000313" key="1">
    <source>
        <dbReference type="EMBL" id="NEC90464.1"/>
    </source>
</evidence>
<accession>A0A6B3C1U1</accession>
<organism evidence="1">
    <name type="scientific">Streptomyces sp. SID12501</name>
    <dbReference type="NCBI Taxonomy" id="2706042"/>
    <lineage>
        <taxon>Bacteria</taxon>
        <taxon>Bacillati</taxon>
        <taxon>Actinomycetota</taxon>
        <taxon>Actinomycetes</taxon>
        <taxon>Kitasatosporales</taxon>
        <taxon>Streptomycetaceae</taxon>
        <taxon>Streptomyces</taxon>
    </lineage>
</organism>
<sequence>MGSVEDAVRSDVEQLGDLVGVEPSLSELAYTLAVRIDAAATAQCETCGEPVTQEDRLLPQLIRELRQTLAQLLEGRAADDDDDLGDLGSPD</sequence>
<proteinExistence type="predicted"/>
<protein>
    <submittedName>
        <fullName evidence="1">Uncharacterized protein</fullName>
    </submittedName>
</protein>
<dbReference type="EMBL" id="JAAGLU010000032">
    <property type="protein sequence ID" value="NEC90464.1"/>
    <property type="molecule type" value="Genomic_DNA"/>
</dbReference>
<comment type="caution">
    <text evidence="1">The sequence shown here is derived from an EMBL/GenBank/DDBJ whole genome shotgun (WGS) entry which is preliminary data.</text>
</comment>
<gene>
    <name evidence="1" type="ORF">G3I71_32735</name>
</gene>
<dbReference type="RefSeq" id="WP_164320331.1">
    <property type="nucleotide sequence ID" value="NZ_JAAGLU010000032.1"/>
</dbReference>